<proteinExistence type="predicted"/>
<comment type="caution">
    <text evidence="1">The sequence shown here is derived from an EMBL/GenBank/DDBJ whole genome shotgun (WGS) entry which is preliminary data.</text>
</comment>
<sequence>MNIYDGISYREIEFQVQHPVQQNHDTTIVCGGVNDQTPSDMTNAPIEFAETEPRAQSVYINSRAKKEIISLERSNSMTTQVKEVIQAGILCYV</sequence>
<dbReference type="Proteomes" id="UP001151760">
    <property type="component" value="Unassembled WGS sequence"/>
</dbReference>
<evidence type="ECO:0000313" key="2">
    <source>
        <dbReference type="Proteomes" id="UP001151760"/>
    </source>
</evidence>
<reference evidence="1" key="1">
    <citation type="journal article" date="2022" name="Int. J. Mol. Sci.">
        <title>Draft Genome of Tanacetum Coccineum: Genomic Comparison of Closely Related Tanacetum-Family Plants.</title>
        <authorList>
            <person name="Yamashiro T."/>
            <person name="Shiraishi A."/>
            <person name="Nakayama K."/>
            <person name="Satake H."/>
        </authorList>
    </citation>
    <scope>NUCLEOTIDE SEQUENCE</scope>
</reference>
<dbReference type="EMBL" id="BQNB010021103">
    <property type="protein sequence ID" value="GJU02908.1"/>
    <property type="molecule type" value="Genomic_DNA"/>
</dbReference>
<keyword evidence="2" id="KW-1185">Reference proteome</keyword>
<gene>
    <name evidence="1" type="ORF">Tco_1113246</name>
</gene>
<organism evidence="1 2">
    <name type="scientific">Tanacetum coccineum</name>
    <dbReference type="NCBI Taxonomy" id="301880"/>
    <lineage>
        <taxon>Eukaryota</taxon>
        <taxon>Viridiplantae</taxon>
        <taxon>Streptophyta</taxon>
        <taxon>Embryophyta</taxon>
        <taxon>Tracheophyta</taxon>
        <taxon>Spermatophyta</taxon>
        <taxon>Magnoliopsida</taxon>
        <taxon>eudicotyledons</taxon>
        <taxon>Gunneridae</taxon>
        <taxon>Pentapetalae</taxon>
        <taxon>asterids</taxon>
        <taxon>campanulids</taxon>
        <taxon>Asterales</taxon>
        <taxon>Asteraceae</taxon>
        <taxon>Asteroideae</taxon>
        <taxon>Anthemideae</taxon>
        <taxon>Anthemidinae</taxon>
        <taxon>Tanacetum</taxon>
    </lineage>
</organism>
<reference evidence="1" key="2">
    <citation type="submission" date="2022-01" db="EMBL/GenBank/DDBJ databases">
        <authorList>
            <person name="Yamashiro T."/>
            <person name="Shiraishi A."/>
            <person name="Satake H."/>
            <person name="Nakayama K."/>
        </authorList>
    </citation>
    <scope>NUCLEOTIDE SEQUENCE</scope>
</reference>
<protein>
    <submittedName>
        <fullName evidence="1">Uncharacterized protein</fullName>
    </submittedName>
</protein>
<name>A0ABQ5IUC9_9ASTR</name>
<evidence type="ECO:0000313" key="1">
    <source>
        <dbReference type="EMBL" id="GJU02908.1"/>
    </source>
</evidence>
<accession>A0ABQ5IUC9</accession>